<dbReference type="Gene3D" id="1.20.1560.10">
    <property type="entry name" value="ABC transporter type 1, transmembrane domain"/>
    <property type="match status" value="1"/>
</dbReference>
<dbReference type="GO" id="GO:0140359">
    <property type="term" value="F:ABC-type transporter activity"/>
    <property type="evidence" value="ECO:0007669"/>
    <property type="project" value="InterPro"/>
</dbReference>
<name>S5ZXU0_9SPIR</name>
<evidence type="ECO:0000259" key="9">
    <source>
        <dbReference type="PROSITE" id="PS50929"/>
    </source>
</evidence>
<protein>
    <submittedName>
        <fullName evidence="10">ABC transporter ATP-binding protein</fullName>
    </submittedName>
</protein>
<dbReference type="PROSITE" id="PS50893">
    <property type="entry name" value="ABC_TRANSPORTER_2"/>
    <property type="match status" value="1"/>
</dbReference>
<keyword evidence="6 7" id="KW-0472">Membrane</keyword>
<dbReference type="GO" id="GO:0034040">
    <property type="term" value="F:ATPase-coupled lipid transmembrane transporter activity"/>
    <property type="evidence" value="ECO:0007669"/>
    <property type="project" value="TreeGrafter"/>
</dbReference>
<evidence type="ECO:0000256" key="3">
    <source>
        <dbReference type="ARBA" id="ARBA00022741"/>
    </source>
</evidence>
<keyword evidence="11" id="KW-1185">Reference proteome</keyword>
<evidence type="ECO:0000256" key="7">
    <source>
        <dbReference type="SAM" id="Phobius"/>
    </source>
</evidence>
<feature type="transmembrane region" description="Helical" evidence="7">
    <location>
        <begin position="69"/>
        <end position="86"/>
    </location>
</feature>
<dbReference type="PROSITE" id="PS50929">
    <property type="entry name" value="ABC_TM1F"/>
    <property type="match status" value="1"/>
</dbReference>
<dbReference type="GO" id="GO:0005886">
    <property type="term" value="C:plasma membrane"/>
    <property type="evidence" value="ECO:0007669"/>
    <property type="project" value="UniProtKB-SubCell"/>
</dbReference>
<dbReference type="InterPro" id="IPR017871">
    <property type="entry name" value="ABC_transporter-like_CS"/>
</dbReference>
<dbReference type="PATRIC" id="fig|1291379.3.peg.286"/>
<dbReference type="GeneID" id="301089000"/>
<dbReference type="EMBL" id="CP004120">
    <property type="protein sequence ID" value="AGT42783.1"/>
    <property type="molecule type" value="Genomic_DNA"/>
</dbReference>
<dbReference type="SUPFAM" id="SSF90123">
    <property type="entry name" value="ABC transporter transmembrane region"/>
    <property type="match status" value="1"/>
</dbReference>
<keyword evidence="5 7" id="KW-1133">Transmembrane helix</keyword>
<dbReference type="InterPro" id="IPR003439">
    <property type="entry name" value="ABC_transporter-like_ATP-bd"/>
</dbReference>
<evidence type="ECO:0000256" key="4">
    <source>
        <dbReference type="ARBA" id="ARBA00022840"/>
    </source>
</evidence>
<dbReference type="AlphaFoldDB" id="S5ZXU0"/>
<dbReference type="GO" id="GO:0016887">
    <property type="term" value="F:ATP hydrolysis activity"/>
    <property type="evidence" value="ECO:0007669"/>
    <property type="project" value="InterPro"/>
</dbReference>
<feature type="domain" description="ABC transmembrane type-1" evidence="9">
    <location>
        <begin position="35"/>
        <end position="312"/>
    </location>
</feature>
<dbReference type="Gene3D" id="3.40.50.300">
    <property type="entry name" value="P-loop containing nucleotide triphosphate hydrolases"/>
    <property type="match status" value="1"/>
</dbReference>
<feature type="transmembrane region" description="Helical" evidence="7">
    <location>
        <begin position="258"/>
        <end position="282"/>
    </location>
</feature>
<evidence type="ECO:0000256" key="2">
    <source>
        <dbReference type="ARBA" id="ARBA00022692"/>
    </source>
</evidence>
<dbReference type="Pfam" id="PF00005">
    <property type="entry name" value="ABC_tran"/>
    <property type="match status" value="1"/>
</dbReference>
<dbReference type="InterPro" id="IPR039421">
    <property type="entry name" value="Type_1_exporter"/>
</dbReference>
<dbReference type="InterPro" id="IPR027417">
    <property type="entry name" value="P-loop_NTPase"/>
</dbReference>
<dbReference type="Proteomes" id="UP000015620">
    <property type="component" value="Chromosome"/>
</dbReference>
<dbReference type="PANTHER" id="PTHR24221">
    <property type="entry name" value="ATP-BINDING CASSETTE SUB-FAMILY B"/>
    <property type="match status" value="1"/>
</dbReference>
<dbReference type="KEGG" id="tped:TPE_0287"/>
<dbReference type="OrthoDB" id="9762778at2"/>
<evidence type="ECO:0000256" key="5">
    <source>
        <dbReference type="ARBA" id="ARBA00022989"/>
    </source>
</evidence>
<evidence type="ECO:0000256" key="6">
    <source>
        <dbReference type="ARBA" id="ARBA00023136"/>
    </source>
</evidence>
<dbReference type="InterPro" id="IPR003593">
    <property type="entry name" value="AAA+_ATPase"/>
</dbReference>
<evidence type="ECO:0000313" key="11">
    <source>
        <dbReference type="Proteomes" id="UP000015620"/>
    </source>
</evidence>
<dbReference type="PANTHER" id="PTHR24221:SF654">
    <property type="entry name" value="ATP-BINDING CASSETTE SUB-FAMILY B MEMBER 6"/>
    <property type="match status" value="1"/>
</dbReference>
<dbReference type="CDD" id="cd03228">
    <property type="entry name" value="ABCC_MRP_Like"/>
    <property type="match status" value="1"/>
</dbReference>
<keyword evidence="2 7" id="KW-0812">Transmembrane</keyword>
<dbReference type="STRING" id="1291379.TPE_0287"/>
<feature type="domain" description="ABC transporter" evidence="8">
    <location>
        <begin position="350"/>
        <end position="585"/>
    </location>
</feature>
<dbReference type="RefSeq" id="WP_020964083.1">
    <property type="nucleotide sequence ID" value="NC_022097.1"/>
</dbReference>
<accession>S5ZXU0</accession>
<gene>
    <name evidence="10" type="ORF">TPE_0287</name>
</gene>
<dbReference type="InterPro" id="IPR011527">
    <property type="entry name" value="ABC1_TM_dom"/>
</dbReference>
<sequence length="606" mass="67942">MKNERKYGLLSIVLRNSYEYFKKATGWGALEQAIAVSRALSWTAGIMAMQKLFDAIAIASRGTHSFVQIAFYLVLLALITVSRQVLSGTGQYLFSKVSYTNMGKFMTEFQYKLSRLPAKKFEDIIFLNDINKAKECLEYESLGHFASVCLQLFSYYSVFFISAGGYLFRLSPILPTVILAAFIPAVIGQLMQIKFFEELEEINAPLRRQCEYYRKTVADRAFYKETRILGGFNFFYRLFIDSLQTLTAAVWKTERKAAVLHFALSLISFAGLGAAVLILFYAVMAGNISIGAFASVFVALSQIFSIVNEIVSGHLSKGSEILGQVRNFYRLMDMEEVDGEEGSIDFTKGIVASNVSFTYPGFNKPAVHDINLTIKREETIAVVGENGSGKSTLVRLLTGLYIPDSGTVEIGGKNTKTSRPNTIFKGISAVFQHYQCYKMTLEENVSVSDTENPPDKGKIQSCLRESEFNEDTVTLDKMLSPEFGGIDLSGGQWQRLAIARGLYRIHDFIVLDEPTAAIDPIEEARLYEQFGRLVKNKCALIVTHRLGSVKHADRIVVMNGGKIEDIGTHEELILRNGTYADMWKAQSVWYERGFIYTKGLSSIYFK</sequence>
<evidence type="ECO:0000313" key="10">
    <source>
        <dbReference type="EMBL" id="AGT42783.1"/>
    </source>
</evidence>
<comment type="subcellular location">
    <subcellularLocation>
        <location evidence="1">Cell membrane</location>
        <topology evidence="1">Multi-pass membrane protein</topology>
    </subcellularLocation>
</comment>
<organism evidence="10 11">
    <name type="scientific">Treponema pedis str. T A4</name>
    <dbReference type="NCBI Taxonomy" id="1291379"/>
    <lineage>
        <taxon>Bacteria</taxon>
        <taxon>Pseudomonadati</taxon>
        <taxon>Spirochaetota</taxon>
        <taxon>Spirochaetia</taxon>
        <taxon>Spirochaetales</taxon>
        <taxon>Treponemataceae</taxon>
        <taxon>Treponema</taxon>
    </lineage>
</organism>
<keyword evidence="3" id="KW-0547">Nucleotide-binding</keyword>
<dbReference type="GO" id="GO:0005524">
    <property type="term" value="F:ATP binding"/>
    <property type="evidence" value="ECO:0007669"/>
    <property type="project" value="UniProtKB-KW"/>
</dbReference>
<feature type="transmembrane region" description="Helical" evidence="7">
    <location>
        <begin position="173"/>
        <end position="191"/>
    </location>
</feature>
<dbReference type="SUPFAM" id="SSF52540">
    <property type="entry name" value="P-loop containing nucleoside triphosphate hydrolases"/>
    <property type="match status" value="1"/>
</dbReference>
<dbReference type="HOGENOM" id="CLU_000604_84_3_12"/>
<dbReference type="InterPro" id="IPR036640">
    <property type="entry name" value="ABC1_TM_sf"/>
</dbReference>
<reference evidence="10 11" key="1">
    <citation type="journal article" date="2013" name="PLoS ONE">
        <title>Genome-Wide Relatedness of Treponema pedis, from Gingiva and Necrotic Skin Lesions of Pigs, with the Human Oral Pathogen Treponema denticola.</title>
        <authorList>
            <person name="Svartstrom O."/>
            <person name="Mushtaq M."/>
            <person name="Pringle M."/>
            <person name="Segerman B."/>
        </authorList>
    </citation>
    <scope>NUCLEOTIDE SEQUENCE [LARGE SCALE GENOMIC DNA]</scope>
    <source>
        <strain evidence="10">T A4</strain>
    </source>
</reference>
<evidence type="ECO:0000259" key="8">
    <source>
        <dbReference type="PROSITE" id="PS50893"/>
    </source>
</evidence>
<dbReference type="PROSITE" id="PS00211">
    <property type="entry name" value="ABC_TRANSPORTER_1"/>
    <property type="match status" value="1"/>
</dbReference>
<evidence type="ECO:0000256" key="1">
    <source>
        <dbReference type="ARBA" id="ARBA00004651"/>
    </source>
</evidence>
<keyword evidence="4 10" id="KW-0067">ATP-binding</keyword>
<dbReference type="SMART" id="SM00382">
    <property type="entry name" value="AAA"/>
    <property type="match status" value="1"/>
</dbReference>
<proteinExistence type="predicted"/>